<proteinExistence type="predicted"/>
<accession>A0ABQ1QDR2</accession>
<feature type="transmembrane region" description="Helical" evidence="1">
    <location>
        <begin position="239"/>
        <end position="262"/>
    </location>
</feature>
<dbReference type="Proteomes" id="UP000630594">
    <property type="component" value="Unassembled WGS sequence"/>
</dbReference>
<dbReference type="Gene3D" id="1.20.1250.20">
    <property type="entry name" value="MFS general substrate transporter like domains"/>
    <property type="match status" value="2"/>
</dbReference>
<feature type="transmembrane region" description="Helical" evidence="1">
    <location>
        <begin position="89"/>
        <end position="107"/>
    </location>
</feature>
<dbReference type="RefSeq" id="WP_188421776.1">
    <property type="nucleotide sequence ID" value="NZ_BMCK01000003.1"/>
</dbReference>
<dbReference type="SUPFAM" id="SSF103473">
    <property type="entry name" value="MFS general substrate transporter"/>
    <property type="match status" value="1"/>
</dbReference>
<feature type="transmembrane region" description="Helical" evidence="1">
    <location>
        <begin position="371"/>
        <end position="391"/>
    </location>
</feature>
<evidence type="ECO:0000313" key="3">
    <source>
        <dbReference type="Proteomes" id="UP000630594"/>
    </source>
</evidence>
<feature type="transmembrane region" description="Helical" evidence="1">
    <location>
        <begin position="411"/>
        <end position="434"/>
    </location>
</feature>
<keyword evidence="1" id="KW-1133">Transmembrane helix</keyword>
<evidence type="ECO:0000256" key="1">
    <source>
        <dbReference type="SAM" id="Phobius"/>
    </source>
</evidence>
<feature type="transmembrane region" description="Helical" evidence="1">
    <location>
        <begin position="160"/>
        <end position="181"/>
    </location>
</feature>
<gene>
    <name evidence="2" type="ORF">GCM10007231_22130</name>
</gene>
<keyword evidence="1" id="KW-0812">Transmembrane</keyword>
<dbReference type="InterPro" id="IPR039672">
    <property type="entry name" value="MFS_2"/>
</dbReference>
<evidence type="ECO:0000313" key="2">
    <source>
        <dbReference type="EMBL" id="GGD22611.1"/>
    </source>
</evidence>
<dbReference type="InterPro" id="IPR036259">
    <property type="entry name" value="MFS_trans_sf"/>
</dbReference>
<comment type="caution">
    <text evidence="2">The sequence shown here is derived from an EMBL/GenBank/DDBJ whole genome shotgun (WGS) entry which is preliminary data.</text>
</comment>
<dbReference type="EMBL" id="BMCK01000003">
    <property type="protein sequence ID" value="GGD22611.1"/>
    <property type="molecule type" value="Genomic_DNA"/>
</dbReference>
<reference evidence="3" key="1">
    <citation type="journal article" date="2019" name="Int. J. Syst. Evol. Microbiol.">
        <title>The Global Catalogue of Microorganisms (GCM) 10K type strain sequencing project: providing services to taxonomists for standard genome sequencing and annotation.</title>
        <authorList>
            <consortium name="The Broad Institute Genomics Platform"/>
            <consortium name="The Broad Institute Genome Sequencing Center for Infectious Disease"/>
            <person name="Wu L."/>
            <person name="Ma J."/>
        </authorList>
    </citation>
    <scope>NUCLEOTIDE SEQUENCE [LARGE SCALE GENOMIC DNA]</scope>
    <source>
        <strain evidence="3">CCM 7403</strain>
    </source>
</reference>
<feature type="transmembrane region" description="Helical" evidence="1">
    <location>
        <begin position="328"/>
        <end position="350"/>
    </location>
</feature>
<keyword evidence="3" id="KW-1185">Reference proteome</keyword>
<protein>
    <submittedName>
        <fullName evidence="2">MFS transporter</fullName>
    </submittedName>
</protein>
<dbReference type="PANTHER" id="PTHR11328:SF24">
    <property type="entry name" value="MAJOR FACILITATOR SUPERFAMILY (MFS) PROFILE DOMAIN-CONTAINING PROTEIN"/>
    <property type="match status" value="1"/>
</dbReference>
<organism evidence="2 3">
    <name type="scientific">Nocardioides daphniae</name>
    <dbReference type="NCBI Taxonomy" id="402297"/>
    <lineage>
        <taxon>Bacteria</taxon>
        <taxon>Bacillati</taxon>
        <taxon>Actinomycetota</taxon>
        <taxon>Actinomycetes</taxon>
        <taxon>Propionibacteriales</taxon>
        <taxon>Nocardioidaceae</taxon>
        <taxon>Nocardioides</taxon>
    </lineage>
</organism>
<dbReference type="Pfam" id="PF13347">
    <property type="entry name" value="MFS_2"/>
    <property type="match status" value="1"/>
</dbReference>
<feature type="transmembrane region" description="Helical" evidence="1">
    <location>
        <begin position="119"/>
        <end position="140"/>
    </location>
</feature>
<feature type="transmembrane region" description="Helical" evidence="1">
    <location>
        <begin position="268"/>
        <end position="291"/>
    </location>
</feature>
<name>A0ABQ1QDR2_9ACTN</name>
<sequence>MTTDVPSVGQSTLPRAVRLGYGSGSVATGAFGTVPGLMLLPFLTDSLGIAALWAGLIVFAPKAWDVLLNPVAGRISDRTVDPRGPRRPWLLRAGVLLAVGFAVIFAVPDLGSKGLEATWVLVAFLATATAYAFFQVPYVAMPAEITDSYDERTRLMTWRVAILAFTIMLAGATAPLIRDAFDGRTGYAVMGVAMAGVILLGVVAAYVGTRRAPVGTVAAGSGTIGEQLRVVASSANFRVLLTTFVIQALALGAMLAGVDYLAEEVLGSAGATTILFLCFVGPALVLTPAWARVGERIGKRAGWTISSLVLASGALLAATAQVAPAGLVFAAVGLVGVGYAGCQVFPMAMLPDAAAVDAHLTGENRVGVHTGVWTAGETFGLALGPSLYALILTLGDYRSSTDGSAVQPDSALTAITVGFSVVPALLILASLWWLRRYTLTADDVRAALAATPAPAAPTSKDAR</sequence>
<feature type="transmembrane region" description="Helical" evidence="1">
    <location>
        <begin position="187"/>
        <end position="207"/>
    </location>
</feature>
<keyword evidence="1" id="KW-0472">Membrane</keyword>
<feature type="transmembrane region" description="Helical" evidence="1">
    <location>
        <begin position="303"/>
        <end position="322"/>
    </location>
</feature>
<feature type="transmembrane region" description="Helical" evidence="1">
    <location>
        <begin position="47"/>
        <end position="68"/>
    </location>
</feature>
<dbReference type="PANTHER" id="PTHR11328">
    <property type="entry name" value="MAJOR FACILITATOR SUPERFAMILY DOMAIN-CONTAINING PROTEIN"/>
    <property type="match status" value="1"/>
</dbReference>